<evidence type="ECO:0000256" key="7">
    <source>
        <dbReference type="ARBA" id="ARBA00022844"/>
    </source>
</evidence>
<evidence type="ECO:0000313" key="15">
    <source>
        <dbReference type="Proteomes" id="UP000593800"/>
    </source>
</evidence>
<keyword evidence="5" id="KW-1139">Helical capsid protein</keyword>
<dbReference type="GO" id="GO:1990904">
    <property type="term" value="C:ribonucleoprotein complex"/>
    <property type="evidence" value="ECO:0007669"/>
    <property type="project" value="UniProtKB-KW"/>
</dbReference>
<keyword evidence="15" id="KW-1185">Reference proteome</keyword>
<evidence type="ECO:0000256" key="4">
    <source>
        <dbReference type="ARBA" id="ARBA00014389"/>
    </source>
</evidence>
<evidence type="ECO:0000256" key="10">
    <source>
        <dbReference type="ARBA" id="ARBA00023274"/>
    </source>
</evidence>
<organism evidence="14 15">
    <name type="scientific">Orthonairovirus sakhalinense</name>
    <dbReference type="NCBI Taxonomy" id="3052534"/>
    <lineage>
        <taxon>Viruses</taxon>
        <taxon>Riboviria</taxon>
        <taxon>Orthornavirae</taxon>
        <taxon>Negarnaviricota</taxon>
        <taxon>Polyploviricotina</taxon>
        <taxon>Bunyaviricetes</taxon>
        <taxon>Hareavirales</taxon>
        <taxon>Nairoviridae</taxon>
        <taxon>Orthonairovirus</taxon>
    </lineage>
</organism>
<evidence type="ECO:0000256" key="3">
    <source>
        <dbReference type="ARBA" id="ARBA00009355"/>
    </source>
</evidence>
<evidence type="ECO:0000256" key="9">
    <source>
        <dbReference type="ARBA" id="ARBA00023086"/>
    </source>
</evidence>
<accession>A0A191KWC7</accession>
<dbReference type="Pfam" id="PF02477">
    <property type="entry name" value="Nairo_nucleo"/>
    <property type="match status" value="1"/>
</dbReference>
<dbReference type="InterPro" id="IPR003486">
    <property type="entry name" value="Nairo_nucleocap"/>
</dbReference>
<evidence type="ECO:0000256" key="8">
    <source>
        <dbReference type="ARBA" id="ARBA00022884"/>
    </source>
</evidence>
<dbReference type="EMBL" id="KU925484">
    <property type="protein sequence ID" value="AMT75421.1"/>
    <property type="molecule type" value="Viral_cRNA"/>
</dbReference>
<comment type="function">
    <text evidence="12">Binds dsRNA and ssRNA and probably participates in the packaging of viral genome. In the dsRNA binding mode, the nucleocapsid protein specifically binds to the vRNA panhandle secondary structure formed at the termini of viral genome. Does not discriminate between viral and nonviral RNAs through ssRNA binding mode. Displays dsDNA endonuclease activity that is sequence non-specific.</text>
</comment>
<comment type="subcellular location">
    <subcellularLocation>
        <location evidence="2">Virion</location>
    </subcellularLocation>
</comment>
<evidence type="ECO:0000256" key="6">
    <source>
        <dbReference type="ARBA" id="ARBA00022561"/>
    </source>
</evidence>
<proteinExistence type="inferred from homology"/>
<dbReference type="GO" id="GO:0003723">
    <property type="term" value="F:RNA binding"/>
    <property type="evidence" value="ECO:0007669"/>
    <property type="project" value="UniProtKB-KW"/>
</dbReference>
<evidence type="ECO:0000256" key="2">
    <source>
        <dbReference type="ARBA" id="ARBA00004328"/>
    </source>
</evidence>
<evidence type="ECO:0000256" key="5">
    <source>
        <dbReference type="ARBA" id="ARBA00022497"/>
    </source>
</evidence>
<evidence type="ECO:0000256" key="12">
    <source>
        <dbReference type="ARBA" id="ARBA00046210"/>
    </source>
</evidence>
<comment type="cofactor">
    <cofactor evidence="1">
        <name>Mn(2+)</name>
        <dbReference type="ChEBI" id="CHEBI:29035"/>
    </cofactor>
</comment>
<evidence type="ECO:0000256" key="11">
    <source>
        <dbReference type="ARBA" id="ARBA00033344"/>
    </source>
</evidence>
<keyword evidence="8" id="KW-0694">RNA-binding</keyword>
<comment type="similarity">
    <text evidence="3">Belongs to the nairovirus nucleocapsid protein family.</text>
</comment>
<keyword evidence="6" id="KW-0167">Capsid protein</keyword>
<evidence type="ECO:0000313" key="14">
    <source>
        <dbReference type="EMBL" id="AMT75421.1"/>
    </source>
</evidence>
<evidence type="ECO:0000256" key="1">
    <source>
        <dbReference type="ARBA" id="ARBA00001936"/>
    </source>
</evidence>
<keyword evidence="7" id="KW-0946">Virion</keyword>
<dbReference type="GO" id="GO:0019013">
    <property type="term" value="C:viral nucleocapsid"/>
    <property type="evidence" value="ECO:0007669"/>
    <property type="project" value="UniProtKB-KW"/>
</dbReference>
<keyword evidence="10" id="KW-0687">Ribonucleoprotein</keyword>
<sequence length="479" mass="53595">MSNQLTFGDKAGLDKWFLNFRQNYGLSGTFTNSMSMCGGPADLSKYLSLDPKTDKERDAYYSQAMIDSVRHCAPLYECAWNSCTGMVERGLKWFKDNTAITLELDKIYDVVKRKEPSLSELNAYQGFAIKWREDTKYGINELTGIAEGETLTKYAVPGNIILDVQTMLKDMIRRRNLILGSAPTRSNVQPEHITFVEAWVNGHTHAAALPPWGSIEKRNVANHTLLATGLCKLMQTKDERAIEKATMRAAELETMLQDPDKNGLDKETAYVHLLQIRASIEEAKNMGVDKTAMMSQAANMDVPFSSYYWMYKAGVTSETFPSLSQFLFELGTQARGKDKMTKILNCTPFKWGKGIIKLFADNTFEGNRLYLHPLVLTTGRMSDLGATFGAFPVAYPGRVVEGSGFPRYILNLKTTSPNPCAETIVKLFQITKTYYPNYEGHEVIPSEHLLHQSFIGKKGPFLNVSKVKGTATNVQIVSG</sequence>
<dbReference type="Gene3D" id="1.20.58.1110">
    <property type="match status" value="1"/>
</dbReference>
<dbReference type="GO" id="GO:0019029">
    <property type="term" value="C:helical viral capsid"/>
    <property type="evidence" value="ECO:0007669"/>
    <property type="project" value="UniProtKB-KW"/>
</dbReference>
<evidence type="ECO:0000256" key="13">
    <source>
        <dbReference type="ARBA" id="ARBA00046354"/>
    </source>
</evidence>
<comment type="subunit">
    <text evidence="13">Probable homooligomer; forms a double superhelical polymer. Monomer.</text>
</comment>
<protein>
    <recommendedName>
        <fullName evidence="4">Nucleoprotein</fullName>
    </recommendedName>
    <alternativeName>
        <fullName evidence="11">Nucleocapsid protein</fullName>
    </alternativeName>
</protein>
<reference evidence="14 15" key="1">
    <citation type="journal article" date="2016" name="Viruses">
        <title>Genomic Characterization of the Genus Nairovirus (Family Bunyaviridae).</title>
        <authorList>
            <person name="Kuhn J.H."/>
            <person name="Wiley M.R."/>
            <person name="Rodriguez S.E."/>
            <person name="Bao Y."/>
            <person name="Prieto K."/>
            <person name="Travassos da Rosa A.P."/>
            <person name="Guzman H."/>
            <person name="Savji N."/>
            <person name="Ladner J.T."/>
            <person name="Tesh R.B."/>
            <person name="Wada J."/>
            <person name="Jahrling P.B."/>
            <person name="Bente D.A."/>
            <person name="Palacios G."/>
        </authorList>
    </citation>
    <scope>NUCLEOTIDE SEQUENCE [LARGE SCALE GENOMIC DNA]</scope>
    <source>
        <strain evidence="14 15">LEIV-71C</strain>
    </source>
</reference>
<keyword evidence="9" id="KW-0543">Viral nucleoprotein</keyword>
<dbReference type="Proteomes" id="UP000593800">
    <property type="component" value="Genome"/>
</dbReference>
<name>A0A191KWC7_9VIRU</name>